<dbReference type="InterPro" id="IPR000949">
    <property type="entry name" value="ELM2_dom"/>
</dbReference>
<keyword evidence="5" id="KW-0862">Zinc</keyword>
<dbReference type="GO" id="GO:0008270">
    <property type="term" value="F:zinc ion binding"/>
    <property type="evidence" value="ECO:0007669"/>
    <property type="project" value="UniProtKB-KW"/>
</dbReference>
<protein>
    <recommendedName>
        <fullName evidence="13">Mesoderm induction early response protein 1</fullName>
    </recommendedName>
</protein>
<dbReference type="SMART" id="SM00717">
    <property type="entry name" value="SANT"/>
    <property type="match status" value="1"/>
</dbReference>
<dbReference type="GO" id="GO:0042826">
    <property type="term" value="F:histone deacetylase binding"/>
    <property type="evidence" value="ECO:0007669"/>
    <property type="project" value="TreeGrafter"/>
</dbReference>
<keyword evidence="7" id="KW-0539">Nucleus</keyword>
<keyword evidence="6" id="KW-0238">DNA-binding</keyword>
<feature type="domain" description="ELM2" evidence="9">
    <location>
        <begin position="172"/>
        <end position="281"/>
    </location>
</feature>
<feature type="region of interest" description="Disordered" evidence="8">
    <location>
        <begin position="412"/>
        <end position="448"/>
    </location>
</feature>
<dbReference type="InterPro" id="IPR009057">
    <property type="entry name" value="Homeodomain-like_sf"/>
</dbReference>
<dbReference type="GO" id="GO:0003677">
    <property type="term" value="F:DNA binding"/>
    <property type="evidence" value="ECO:0007669"/>
    <property type="project" value="UniProtKB-KW"/>
</dbReference>
<evidence type="ECO:0000259" key="9">
    <source>
        <dbReference type="PROSITE" id="PS51156"/>
    </source>
</evidence>
<evidence type="ECO:0000259" key="10">
    <source>
        <dbReference type="PROSITE" id="PS51293"/>
    </source>
</evidence>
<feature type="compositionally biased region" description="Acidic residues" evidence="8">
    <location>
        <begin position="55"/>
        <end position="79"/>
    </location>
</feature>
<dbReference type="InterPro" id="IPR017884">
    <property type="entry name" value="SANT_dom"/>
</dbReference>
<reference evidence="11" key="1">
    <citation type="submission" date="2023-07" db="EMBL/GenBank/DDBJ databases">
        <authorList>
            <consortium name="CYATHOMIX"/>
        </authorList>
    </citation>
    <scope>NUCLEOTIDE SEQUENCE</scope>
    <source>
        <strain evidence="11">N/A</strain>
    </source>
</reference>
<evidence type="ECO:0000256" key="4">
    <source>
        <dbReference type="ARBA" id="ARBA00022771"/>
    </source>
</evidence>
<feature type="region of interest" description="Disordered" evidence="8">
    <location>
        <begin position="1"/>
        <end position="28"/>
    </location>
</feature>
<feature type="domain" description="SANT" evidence="10">
    <location>
        <begin position="291"/>
        <end position="343"/>
    </location>
</feature>
<dbReference type="AlphaFoldDB" id="A0AA36H8W0"/>
<proteinExistence type="predicted"/>
<dbReference type="GO" id="GO:0000122">
    <property type="term" value="P:negative regulation of transcription by RNA polymerase II"/>
    <property type="evidence" value="ECO:0007669"/>
    <property type="project" value="TreeGrafter"/>
</dbReference>
<evidence type="ECO:0000256" key="3">
    <source>
        <dbReference type="ARBA" id="ARBA00022723"/>
    </source>
</evidence>
<name>A0AA36H8W0_CYLNA</name>
<dbReference type="Gene3D" id="1.10.10.60">
    <property type="entry name" value="Homeodomain-like"/>
    <property type="match status" value="1"/>
</dbReference>
<dbReference type="InterPro" id="IPR001005">
    <property type="entry name" value="SANT/Myb"/>
</dbReference>
<dbReference type="InterPro" id="IPR040138">
    <property type="entry name" value="MIER/MTA"/>
</dbReference>
<feature type="compositionally biased region" description="Basic and acidic residues" evidence="8">
    <location>
        <begin position="1"/>
        <end position="24"/>
    </location>
</feature>
<keyword evidence="4" id="KW-0863">Zinc-finger</keyword>
<feature type="region of interest" description="Disordered" evidence="8">
    <location>
        <begin position="41"/>
        <end position="142"/>
    </location>
</feature>
<organism evidence="11 12">
    <name type="scientific">Cylicocyclus nassatus</name>
    <name type="common">Nematode worm</name>
    <dbReference type="NCBI Taxonomy" id="53992"/>
    <lineage>
        <taxon>Eukaryota</taxon>
        <taxon>Metazoa</taxon>
        <taxon>Ecdysozoa</taxon>
        <taxon>Nematoda</taxon>
        <taxon>Chromadorea</taxon>
        <taxon>Rhabditida</taxon>
        <taxon>Rhabditina</taxon>
        <taxon>Rhabditomorpha</taxon>
        <taxon>Strongyloidea</taxon>
        <taxon>Strongylidae</taxon>
        <taxon>Cylicocyclus</taxon>
    </lineage>
</organism>
<dbReference type="PANTHER" id="PTHR10865">
    <property type="entry name" value="METASTASIS-ASSOCIATED PROTEIN AND MESODERM INDUCTION EARLY RESPONSE PROTEIN"/>
    <property type="match status" value="1"/>
</dbReference>
<feature type="compositionally biased region" description="Acidic residues" evidence="8">
    <location>
        <begin position="91"/>
        <end position="100"/>
    </location>
</feature>
<keyword evidence="3" id="KW-0479">Metal-binding</keyword>
<evidence type="ECO:0000256" key="7">
    <source>
        <dbReference type="ARBA" id="ARBA00023242"/>
    </source>
</evidence>
<dbReference type="SUPFAM" id="SSF46689">
    <property type="entry name" value="Homeodomain-like"/>
    <property type="match status" value="1"/>
</dbReference>
<gene>
    <name evidence="11" type="ORF">CYNAS_LOCUS18090</name>
</gene>
<comment type="caution">
    <text evidence="11">The sequence shown here is derived from an EMBL/GenBank/DDBJ whole genome shotgun (WGS) entry which is preliminary data.</text>
</comment>
<dbReference type="EMBL" id="CATQJL010000316">
    <property type="protein sequence ID" value="CAJ0606107.1"/>
    <property type="molecule type" value="Genomic_DNA"/>
</dbReference>
<dbReference type="PROSITE" id="PS51293">
    <property type="entry name" value="SANT"/>
    <property type="match status" value="1"/>
</dbReference>
<feature type="region of interest" description="Disordered" evidence="8">
    <location>
        <begin position="154"/>
        <end position="205"/>
    </location>
</feature>
<dbReference type="GO" id="GO:0005654">
    <property type="term" value="C:nucleoplasm"/>
    <property type="evidence" value="ECO:0007669"/>
    <property type="project" value="TreeGrafter"/>
</dbReference>
<accession>A0AA36H8W0</accession>
<evidence type="ECO:0000256" key="5">
    <source>
        <dbReference type="ARBA" id="ARBA00022833"/>
    </source>
</evidence>
<evidence type="ECO:0000256" key="6">
    <source>
        <dbReference type="ARBA" id="ARBA00023125"/>
    </source>
</evidence>
<keyword evidence="2" id="KW-0678">Repressor</keyword>
<feature type="compositionally biased region" description="Low complexity" evidence="8">
    <location>
        <begin position="418"/>
        <end position="436"/>
    </location>
</feature>
<evidence type="ECO:0000256" key="2">
    <source>
        <dbReference type="ARBA" id="ARBA00022491"/>
    </source>
</evidence>
<evidence type="ECO:0008006" key="13">
    <source>
        <dbReference type="Google" id="ProtNLM"/>
    </source>
</evidence>
<evidence type="ECO:0000313" key="12">
    <source>
        <dbReference type="Proteomes" id="UP001176961"/>
    </source>
</evidence>
<dbReference type="GO" id="GO:0003714">
    <property type="term" value="F:transcription corepressor activity"/>
    <property type="evidence" value="ECO:0007669"/>
    <property type="project" value="TreeGrafter"/>
</dbReference>
<dbReference type="PROSITE" id="PS51156">
    <property type="entry name" value="ELM2"/>
    <property type="match status" value="1"/>
</dbReference>
<evidence type="ECO:0000256" key="1">
    <source>
        <dbReference type="ARBA" id="ARBA00004123"/>
    </source>
</evidence>
<keyword evidence="12" id="KW-1185">Reference proteome</keyword>
<sequence>MTRRDDVIGDSESSQRRRTSDGIHRTANLAGSSLQWHLRAHMADEEHSRSASSYDGDDDFVEADDNGEDFEGTLDEEEMLGGVDYASELRELEDEGNMDIEELRRRYGYATEGSAEAECDSGSDAEGNAGESESQDAEASESAEFLHLPYDELDEGEESDDKDYAPPDPWKKDVRVDAGRYQAAVPESMNDETSLASSDNDNDLPNLPVAAPRGALWMPPNNISDAEIDRFLVDIVNLRAAHGQIFSERYSTTRDDEDALCALYRNHYDIEKAKASFPFARINQPFRTVREGALEWDLAERDLFERGIATHGKNFFVIQRRYLPYRRVGELVEYYYFWKKTERYEILRRRGFPDGDVSLPTEAQAMPAVYLQPYDSTLPEVSGYRTENEGMLPDMGNGSSQVETLSQANLTATASSQPSVAAGDAAATPSDANATGPDAKATEHGDIWWNDDVPVAQRVISTTPGCIH</sequence>
<dbReference type="PANTHER" id="PTHR10865:SF28">
    <property type="entry name" value="ELM2 DOMAIN-CONTAINING PROTEIN"/>
    <property type="match status" value="1"/>
</dbReference>
<evidence type="ECO:0000313" key="11">
    <source>
        <dbReference type="EMBL" id="CAJ0606107.1"/>
    </source>
</evidence>
<comment type="subcellular location">
    <subcellularLocation>
        <location evidence="1">Nucleus</location>
    </subcellularLocation>
</comment>
<evidence type="ECO:0000256" key="8">
    <source>
        <dbReference type="SAM" id="MobiDB-lite"/>
    </source>
</evidence>
<dbReference type="Pfam" id="PF01448">
    <property type="entry name" value="ELM2"/>
    <property type="match status" value="1"/>
</dbReference>
<dbReference type="FunFam" id="1.10.10.60:FF:000012">
    <property type="entry name" value="Metastasis-associated 1 family, member 3"/>
    <property type="match status" value="1"/>
</dbReference>
<dbReference type="Proteomes" id="UP001176961">
    <property type="component" value="Unassembled WGS sequence"/>
</dbReference>
<feature type="compositionally biased region" description="Basic and acidic residues" evidence="8">
    <location>
        <begin position="162"/>
        <end position="178"/>
    </location>
</feature>